<accession>A0A4R3XR11</accession>
<keyword evidence="6" id="KW-1185">Reference proteome</keyword>
<gene>
    <name evidence="5" type="ORF">EDC63_1362</name>
</gene>
<dbReference type="PANTHER" id="PTHR30093">
    <property type="entry name" value="GENERAL SECRETION PATHWAY PROTEIN G"/>
    <property type="match status" value="1"/>
</dbReference>
<dbReference type="PROSITE" id="PS00409">
    <property type="entry name" value="PROKAR_NTER_METHYL"/>
    <property type="match status" value="1"/>
</dbReference>
<sequence length="146" mass="14970">MKKIQQGFTLIELMIVVAIIGILAAVAIPAYQDYITRAQVVEGPGLMDGFKASVAEFYGTAGHFPTKIGAGGSVEGTTQGKYGAINVTPIGGGTGTGFMMEYTLSTGRASGQTVGLTTNDGSFWTCTTKGVAGTAVSTKYLPSACK</sequence>
<comment type="caution">
    <text evidence="5">The sequence shown here is derived from an EMBL/GenBank/DDBJ whole genome shotgun (WGS) entry which is preliminary data.</text>
</comment>
<dbReference type="AlphaFoldDB" id="A0A4R3XR11"/>
<evidence type="ECO:0000313" key="6">
    <source>
        <dbReference type="Proteomes" id="UP000295367"/>
    </source>
</evidence>
<comment type="similarity">
    <text evidence="1 3">Belongs to the N-Me-Phe pilin family.</text>
</comment>
<dbReference type="SUPFAM" id="SSF54523">
    <property type="entry name" value="Pili subunits"/>
    <property type="match status" value="1"/>
</dbReference>
<dbReference type="NCBIfam" id="TIGR02532">
    <property type="entry name" value="IV_pilin_GFxxxE"/>
    <property type="match status" value="1"/>
</dbReference>
<dbReference type="GO" id="GO:0044096">
    <property type="term" value="C:type IV pilus"/>
    <property type="evidence" value="ECO:0007669"/>
    <property type="project" value="TreeGrafter"/>
</dbReference>
<evidence type="ECO:0000256" key="1">
    <source>
        <dbReference type="ARBA" id="ARBA00005233"/>
    </source>
</evidence>
<dbReference type="GO" id="GO:0007155">
    <property type="term" value="P:cell adhesion"/>
    <property type="evidence" value="ECO:0007669"/>
    <property type="project" value="InterPro"/>
</dbReference>
<dbReference type="InterPro" id="IPR001082">
    <property type="entry name" value="Pilin"/>
</dbReference>
<keyword evidence="3" id="KW-0281">Fimbrium</keyword>
<organism evidence="5 6">
    <name type="scientific">Sulfurirhabdus autotrophica</name>
    <dbReference type="NCBI Taxonomy" id="1706046"/>
    <lineage>
        <taxon>Bacteria</taxon>
        <taxon>Pseudomonadati</taxon>
        <taxon>Pseudomonadota</taxon>
        <taxon>Betaproteobacteria</taxon>
        <taxon>Nitrosomonadales</taxon>
        <taxon>Sulfuricellaceae</taxon>
        <taxon>Sulfurirhabdus</taxon>
    </lineage>
</organism>
<dbReference type="PANTHER" id="PTHR30093:SF34">
    <property type="entry name" value="PREPILIN PEPTIDASE-DEPENDENT PROTEIN D"/>
    <property type="match status" value="1"/>
</dbReference>
<proteinExistence type="inferred from homology"/>
<dbReference type="Proteomes" id="UP000295367">
    <property type="component" value="Unassembled WGS sequence"/>
</dbReference>
<keyword evidence="4" id="KW-1133">Transmembrane helix</keyword>
<dbReference type="Pfam" id="PF00114">
    <property type="entry name" value="Pilin"/>
    <property type="match status" value="1"/>
</dbReference>
<name>A0A4R3XR11_9PROT</name>
<dbReference type="Pfam" id="PF07963">
    <property type="entry name" value="N_methyl"/>
    <property type="match status" value="1"/>
</dbReference>
<keyword evidence="2" id="KW-0488">Methylation</keyword>
<protein>
    <submittedName>
        <fullName evidence="5">Type IV pilus assembly protein PilA</fullName>
    </submittedName>
</protein>
<dbReference type="EMBL" id="SMCO01000036">
    <property type="protein sequence ID" value="TCV79095.1"/>
    <property type="molecule type" value="Genomic_DNA"/>
</dbReference>
<evidence type="ECO:0000256" key="3">
    <source>
        <dbReference type="RuleBase" id="RU000389"/>
    </source>
</evidence>
<keyword evidence="4" id="KW-0812">Transmembrane</keyword>
<evidence type="ECO:0000313" key="5">
    <source>
        <dbReference type="EMBL" id="TCV79095.1"/>
    </source>
</evidence>
<dbReference type="GO" id="GO:0043107">
    <property type="term" value="P:type IV pilus-dependent motility"/>
    <property type="evidence" value="ECO:0007669"/>
    <property type="project" value="TreeGrafter"/>
</dbReference>
<dbReference type="InterPro" id="IPR012902">
    <property type="entry name" value="N_methyl_site"/>
</dbReference>
<evidence type="ECO:0000256" key="4">
    <source>
        <dbReference type="SAM" id="Phobius"/>
    </source>
</evidence>
<dbReference type="Gene3D" id="3.30.700.10">
    <property type="entry name" value="Glycoprotein, Type 4 Pilin"/>
    <property type="match status" value="1"/>
</dbReference>
<reference evidence="5 6" key="1">
    <citation type="submission" date="2019-03" db="EMBL/GenBank/DDBJ databases">
        <title>Genomic Encyclopedia of Type Strains, Phase IV (KMG-IV): sequencing the most valuable type-strain genomes for metagenomic binning, comparative biology and taxonomic classification.</title>
        <authorList>
            <person name="Goeker M."/>
        </authorList>
    </citation>
    <scope>NUCLEOTIDE SEQUENCE [LARGE SCALE GENOMIC DNA]</scope>
    <source>
        <strain evidence="5 6">DSM 100309</strain>
    </source>
</reference>
<feature type="transmembrane region" description="Helical" evidence="4">
    <location>
        <begin position="7"/>
        <end position="31"/>
    </location>
</feature>
<keyword evidence="4" id="KW-0472">Membrane</keyword>
<evidence type="ECO:0000256" key="2">
    <source>
        <dbReference type="ARBA" id="ARBA00022481"/>
    </source>
</evidence>
<dbReference type="InterPro" id="IPR045584">
    <property type="entry name" value="Pilin-like"/>
</dbReference>
<dbReference type="RefSeq" id="WP_165923039.1">
    <property type="nucleotide sequence ID" value="NZ_BHVT01000021.1"/>
</dbReference>